<dbReference type="GO" id="GO:0030250">
    <property type="term" value="F:guanylate cyclase activator activity"/>
    <property type="evidence" value="ECO:0007669"/>
    <property type="project" value="InterPro"/>
</dbReference>
<keyword evidence="3" id="KW-0964">Secreted</keyword>
<evidence type="ECO:0000256" key="2">
    <source>
        <dbReference type="ARBA" id="ARBA00009883"/>
    </source>
</evidence>
<dbReference type="Gene3D" id="3.90.1450.10">
    <property type="entry name" value="Guanylin"/>
    <property type="match status" value="1"/>
</dbReference>
<evidence type="ECO:0000256" key="5">
    <source>
        <dbReference type="ARBA" id="ARBA00023157"/>
    </source>
</evidence>
<reference evidence="9 10" key="1">
    <citation type="submission" date="2024-04" db="EMBL/GenBank/DDBJ databases">
        <authorList>
            <person name="Waldvogel A.-M."/>
            <person name="Schoenle A."/>
        </authorList>
    </citation>
    <scope>NUCLEOTIDE SEQUENCE [LARGE SCALE GENOMIC DNA]</scope>
</reference>
<keyword evidence="5" id="KW-1015">Disulfide bond</keyword>
<evidence type="ECO:0000256" key="1">
    <source>
        <dbReference type="ARBA" id="ARBA00004613"/>
    </source>
</evidence>
<comment type="similarity">
    <text evidence="2">Belongs to the guanylin family.</text>
</comment>
<protein>
    <recommendedName>
        <fullName evidence="7">Guanylate cyclase activator 2B</fullName>
    </recommendedName>
</protein>
<evidence type="ECO:0000313" key="10">
    <source>
        <dbReference type="Proteomes" id="UP001497482"/>
    </source>
</evidence>
<sequence>MDERQSRHLAPNRQRQTNKNTKEILKTIMKTALIAVAFLVLGLGWTSEAVEVEEGGMSFSLEAVQRLQELTENNMLATKQNPRIRFNAFLCSDPMLPQEFLPLCRQRGASASLARLALVPMDVCEICAFAACTGC</sequence>
<comment type="subcellular location">
    <subcellularLocation>
        <location evidence="1">Secreted</location>
    </subcellularLocation>
</comment>
<dbReference type="SUPFAM" id="SSF89890">
    <property type="entry name" value="Proguanylin"/>
    <property type="match status" value="1"/>
</dbReference>
<dbReference type="Proteomes" id="UP001497482">
    <property type="component" value="Chromosome 6"/>
</dbReference>
<dbReference type="PANTHER" id="PTHR11318:SF4">
    <property type="entry name" value="GUANYLATE CYCLASE ACTIVATOR 2B"/>
    <property type="match status" value="1"/>
</dbReference>
<evidence type="ECO:0000313" key="9">
    <source>
        <dbReference type="EMBL" id="CAL1609180.1"/>
    </source>
</evidence>
<dbReference type="PANTHER" id="PTHR11318">
    <property type="entry name" value="GUANYLIN FAMILY MEMBER"/>
    <property type="match status" value="1"/>
</dbReference>
<evidence type="ECO:0000256" key="4">
    <source>
        <dbReference type="ARBA" id="ARBA00022729"/>
    </source>
</evidence>
<comment type="function">
    <text evidence="6">Endogenous activator of intestinal guanylate cyclase. It stimulates this enzyme through the same receptor binding region as the heat-stable enterotoxins. May be a potent physiological regulator of intestinal fluid and electrolyte transport. May be an autocrine/paracrine regulator of intestinal salt and water transport.</text>
</comment>
<dbReference type="EMBL" id="OZ035828">
    <property type="protein sequence ID" value="CAL1609180.1"/>
    <property type="molecule type" value="Genomic_DNA"/>
</dbReference>
<dbReference type="GO" id="GO:0005576">
    <property type="term" value="C:extracellular region"/>
    <property type="evidence" value="ECO:0007669"/>
    <property type="project" value="UniProtKB-SubCell"/>
</dbReference>
<evidence type="ECO:0000256" key="7">
    <source>
        <dbReference type="ARBA" id="ARBA00041176"/>
    </source>
</evidence>
<keyword evidence="10" id="KW-1185">Reference proteome</keyword>
<dbReference type="AlphaFoldDB" id="A0AAV2M742"/>
<evidence type="ECO:0000256" key="3">
    <source>
        <dbReference type="ARBA" id="ARBA00022525"/>
    </source>
</evidence>
<dbReference type="InterPro" id="IPR000879">
    <property type="entry name" value="Guanylin"/>
</dbReference>
<name>A0AAV2M742_KNICA</name>
<gene>
    <name evidence="9" type="ORF">KC01_LOCUS35976</name>
</gene>
<dbReference type="PRINTS" id="PR00774">
    <property type="entry name" value="GUANYLIN"/>
</dbReference>
<keyword evidence="4" id="KW-0732">Signal</keyword>
<organism evidence="9 10">
    <name type="scientific">Knipowitschia caucasica</name>
    <name type="common">Caucasian dwarf goby</name>
    <name type="synonym">Pomatoschistus caucasicus</name>
    <dbReference type="NCBI Taxonomy" id="637954"/>
    <lineage>
        <taxon>Eukaryota</taxon>
        <taxon>Metazoa</taxon>
        <taxon>Chordata</taxon>
        <taxon>Craniata</taxon>
        <taxon>Vertebrata</taxon>
        <taxon>Euteleostomi</taxon>
        <taxon>Actinopterygii</taxon>
        <taxon>Neopterygii</taxon>
        <taxon>Teleostei</taxon>
        <taxon>Neoteleostei</taxon>
        <taxon>Acanthomorphata</taxon>
        <taxon>Gobiaria</taxon>
        <taxon>Gobiiformes</taxon>
        <taxon>Gobioidei</taxon>
        <taxon>Gobiidae</taxon>
        <taxon>Gobiinae</taxon>
        <taxon>Knipowitschia</taxon>
    </lineage>
</organism>
<accession>A0AAV2M742</accession>
<evidence type="ECO:0000256" key="6">
    <source>
        <dbReference type="ARBA" id="ARBA00037765"/>
    </source>
</evidence>
<dbReference type="InterPro" id="IPR036382">
    <property type="entry name" value="Guanylin_sf"/>
</dbReference>
<dbReference type="Pfam" id="PF02058">
    <property type="entry name" value="Guanylin"/>
    <property type="match status" value="1"/>
</dbReference>
<feature type="region of interest" description="Disordered" evidence="8">
    <location>
        <begin position="1"/>
        <end position="21"/>
    </location>
</feature>
<evidence type="ECO:0000256" key="8">
    <source>
        <dbReference type="SAM" id="MobiDB-lite"/>
    </source>
</evidence>
<proteinExistence type="inferred from homology"/>